<protein>
    <submittedName>
        <fullName evidence="2">Uncharacterized protein</fullName>
    </submittedName>
</protein>
<evidence type="ECO:0000313" key="2">
    <source>
        <dbReference type="EMBL" id="CAG6743745.1"/>
    </source>
</evidence>
<name>A0A8D9E9M9_9HEMI</name>
<sequence length="116" mass="13882">MYFSAEEKKIRVQYLSEDQGWKMYMIFFYHIGICILVYRNKITLKFVPHTHKPFPTPTQCAKILPWNGLELGSPFFSFGEPINWPFFWPNKIYRSPLFFIASPFFEKSILYSKPVL</sequence>
<dbReference type="EMBL" id="HBUF01453102">
    <property type="protein sequence ID" value="CAG6743745.1"/>
    <property type="molecule type" value="Transcribed_RNA"/>
</dbReference>
<keyword evidence="1" id="KW-0472">Membrane</keyword>
<proteinExistence type="predicted"/>
<accession>A0A8D9E9M9</accession>
<feature type="transmembrane region" description="Helical" evidence="1">
    <location>
        <begin position="20"/>
        <end position="38"/>
    </location>
</feature>
<dbReference type="AlphaFoldDB" id="A0A8D9E9M9"/>
<keyword evidence="1" id="KW-0812">Transmembrane</keyword>
<evidence type="ECO:0000256" key="1">
    <source>
        <dbReference type="SAM" id="Phobius"/>
    </source>
</evidence>
<keyword evidence="1" id="KW-1133">Transmembrane helix</keyword>
<organism evidence="2">
    <name type="scientific">Cacopsylla melanoneura</name>
    <dbReference type="NCBI Taxonomy" id="428564"/>
    <lineage>
        <taxon>Eukaryota</taxon>
        <taxon>Metazoa</taxon>
        <taxon>Ecdysozoa</taxon>
        <taxon>Arthropoda</taxon>
        <taxon>Hexapoda</taxon>
        <taxon>Insecta</taxon>
        <taxon>Pterygota</taxon>
        <taxon>Neoptera</taxon>
        <taxon>Paraneoptera</taxon>
        <taxon>Hemiptera</taxon>
        <taxon>Sternorrhyncha</taxon>
        <taxon>Psylloidea</taxon>
        <taxon>Psyllidae</taxon>
        <taxon>Psyllinae</taxon>
        <taxon>Cacopsylla</taxon>
    </lineage>
</organism>
<reference evidence="2" key="1">
    <citation type="submission" date="2021-05" db="EMBL/GenBank/DDBJ databases">
        <authorList>
            <person name="Alioto T."/>
            <person name="Alioto T."/>
            <person name="Gomez Garrido J."/>
        </authorList>
    </citation>
    <scope>NUCLEOTIDE SEQUENCE</scope>
</reference>